<proteinExistence type="predicted"/>
<dbReference type="GO" id="GO:0003700">
    <property type="term" value="F:DNA-binding transcription factor activity"/>
    <property type="evidence" value="ECO:0007669"/>
    <property type="project" value="TreeGrafter"/>
</dbReference>
<evidence type="ECO:0000259" key="2">
    <source>
        <dbReference type="PROSITE" id="PS50943"/>
    </source>
</evidence>
<dbReference type="CDD" id="cd00093">
    <property type="entry name" value="HTH_XRE"/>
    <property type="match status" value="1"/>
</dbReference>
<evidence type="ECO:0000313" key="3">
    <source>
        <dbReference type="EMBL" id="AYQ72452.1"/>
    </source>
</evidence>
<feature type="domain" description="HTH cro/C1-type" evidence="2">
    <location>
        <begin position="13"/>
        <end position="67"/>
    </location>
</feature>
<dbReference type="InterPro" id="IPR001387">
    <property type="entry name" value="Cro/C1-type_HTH"/>
</dbReference>
<dbReference type="SMART" id="SM00530">
    <property type="entry name" value="HTH_XRE"/>
    <property type="match status" value="1"/>
</dbReference>
<reference evidence="3 4" key="1">
    <citation type="submission" date="2018-10" db="EMBL/GenBank/DDBJ databases">
        <title>Genome Sequence of Cohnella sp.</title>
        <authorList>
            <person name="Srinivasan S."/>
            <person name="Kim M.K."/>
        </authorList>
    </citation>
    <scope>NUCLEOTIDE SEQUENCE [LARGE SCALE GENOMIC DNA]</scope>
    <source>
        <strain evidence="3 4">18JY8-7</strain>
    </source>
</reference>
<dbReference type="PANTHER" id="PTHR46797">
    <property type="entry name" value="HTH-TYPE TRANSCRIPTIONAL REGULATOR"/>
    <property type="match status" value="1"/>
</dbReference>
<keyword evidence="1" id="KW-0238">DNA-binding</keyword>
<dbReference type="EMBL" id="CP033433">
    <property type="protein sequence ID" value="AYQ72452.1"/>
    <property type="molecule type" value="Genomic_DNA"/>
</dbReference>
<dbReference type="KEGG" id="coh:EAV92_07650"/>
<dbReference type="GO" id="GO:0005829">
    <property type="term" value="C:cytosol"/>
    <property type="evidence" value="ECO:0007669"/>
    <property type="project" value="TreeGrafter"/>
</dbReference>
<dbReference type="Gene3D" id="1.10.260.40">
    <property type="entry name" value="lambda repressor-like DNA-binding domains"/>
    <property type="match status" value="1"/>
</dbReference>
<dbReference type="PROSITE" id="PS50943">
    <property type="entry name" value="HTH_CROC1"/>
    <property type="match status" value="1"/>
</dbReference>
<gene>
    <name evidence="3" type="ORF">EAV92_07650</name>
</gene>
<evidence type="ECO:0000256" key="1">
    <source>
        <dbReference type="ARBA" id="ARBA00023125"/>
    </source>
</evidence>
<keyword evidence="4" id="KW-1185">Reference proteome</keyword>
<dbReference type="Proteomes" id="UP000269097">
    <property type="component" value="Chromosome"/>
</dbReference>
<evidence type="ECO:0000313" key="4">
    <source>
        <dbReference type="Proteomes" id="UP000269097"/>
    </source>
</evidence>
<name>A0A3G3JW40_9BACL</name>
<dbReference type="PANTHER" id="PTHR46797:SF24">
    <property type="entry name" value="DNA-BINDING PHAGE PROTEIN"/>
    <property type="match status" value="1"/>
</dbReference>
<dbReference type="SUPFAM" id="SSF47413">
    <property type="entry name" value="lambda repressor-like DNA-binding domains"/>
    <property type="match status" value="1"/>
</dbReference>
<dbReference type="Pfam" id="PF01381">
    <property type="entry name" value="HTH_3"/>
    <property type="match status" value="1"/>
</dbReference>
<dbReference type="AlphaFoldDB" id="A0A3G3JW40"/>
<protein>
    <submittedName>
        <fullName evidence="3">XRE family transcriptional regulator</fullName>
    </submittedName>
</protein>
<accession>A0A3G3JW40</accession>
<dbReference type="InterPro" id="IPR010982">
    <property type="entry name" value="Lambda_DNA-bd_dom_sf"/>
</dbReference>
<organism evidence="3 4">
    <name type="scientific">Cohnella candidum</name>
    <dbReference type="NCBI Taxonomy" id="2674991"/>
    <lineage>
        <taxon>Bacteria</taxon>
        <taxon>Bacillati</taxon>
        <taxon>Bacillota</taxon>
        <taxon>Bacilli</taxon>
        <taxon>Bacillales</taxon>
        <taxon>Paenibacillaceae</taxon>
        <taxon>Cohnella</taxon>
    </lineage>
</organism>
<sequence>MEKTVLKSVGRRIRDLRQQKKLSQEELGEISGFHFSYIGGVERAEKNISLLNLQKIADGLEVPLHELFLYSRHLRFKKTEKDKLLNDIIHKLSDMSISDLKKIQVLIDQLFESR</sequence>
<dbReference type="GO" id="GO:0003677">
    <property type="term" value="F:DNA binding"/>
    <property type="evidence" value="ECO:0007669"/>
    <property type="project" value="UniProtKB-KW"/>
</dbReference>
<dbReference type="InterPro" id="IPR050807">
    <property type="entry name" value="TransReg_Diox_bact_type"/>
</dbReference>
<dbReference type="RefSeq" id="WP_123040512.1">
    <property type="nucleotide sequence ID" value="NZ_CP033433.1"/>
</dbReference>